<accession>A0A140PNV1</accession>
<dbReference type="EMBL" id="CP007062">
    <property type="protein sequence ID" value="EEO42029.1"/>
    <property type="molecule type" value="Genomic_DNA"/>
</dbReference>
<dbReference type="RefSeq" id="WP_008700588.1">
    <property type="nucleotide sequence ID" value="NZ_AKBT01000001.1"/>
</dbReference>
<proteinExistence type="predicted"/>
<dbReference type="InterPro" id="IPR034074">
    <property type="entry name" value="Y4bN_pept_dom"/>
</dbReference>
<organism evidence="2">
    <name type="scientific">Fusobacterium animalis 7_1</name>
    <dbReference type="NCBI Taxonomy" id="457405"/>
    <lineage>
        <taxon>Bacteria</taxon>
        <taxon>Fusobacteriati</taxon>
        <taxon>Fusobacteriota</taxon>
        <taxon>Fusobacteriia</taxon>
        <taxon>Fusobacteriales</taxon>
        <taxon>Fusobacteriaceae</taxon>
        <taxon>Fusobacterium</taxon>
    </lineage>
</organism>
<dbReference type="GO" id="GO:0004252">
    <property type="term" value="F:serine-type endopeptidase activity"/>
    <property type="evidence" value="ECO:0007669"/>
    <property type="project" value="InterPro"/>
</dbReference>
<reference evidence="2 3" key="1">
    <citation type="submission" date="2013-11" db="EMBL/GenBank/DDBJ databases">
        <title>The Genome Sequence of Fusobacterium sp. 7_1.</title>
        <authorList>
            <consortium name="The Broad Institute Genome Sequencing Platform"/>
            <person name="Earl A."/>
            <person name="Ward D."/>
            <person name="Feldgarden M."/>
            <person name="Gevers D."/>
            <person name="Strauss J."/>
            <person name="Ambrose C.E."/>
            <person name="Allen-Vercoe E."/>
            <person name="Walker B."/>
            <person name="Young S.K."/>
            <person name="Zeng Q."/>
            <person name="Gargeya S."/>
            <person name="Fitzgerald M."/>
            <person name="Haas B."/>
            <person name="Abouelleil A."/>
            <person name="Alvarado L."/>
            <person name="Arachchi H.M."/>
            <person name="Berlin A.M."/>
            <person name="Chapman S.B."/>
            <person name="Goldberg J."/>
            <person name="Griggs A."/>
            <person name="Gujja S."/>
            <person name="Hansen M."/>
            <person name="Howarth C."/>
            <person name="Imamovic A."/>
            <person name="Larimer J."/>
            <person name="McCowen C."/>
            <person name="Montmayeur A."/>
            <person name="Murphy C."/>
            <person name="Neiman D."/>
            <person name="Pearson M."/>
            <person name="Priest M."/>
            <person name="Roberts A."/>
            <person name="Saif S."/>
            <person name="Shea T."/>
            <person name="Sisk P."/>
            <person name="Sykes S."/>
            <person name="Wortman J."/>
            <person name="Nusbaum C."/>
            <person name="Birren B."/>
        </authorList>
    </citation>
    <scope>NUCLEOTIDE SEQUENCE [LARGE SCALE GENOMIC DNA]</scope>
    <source>
        <strain evidence="2 3">7_1</strain>
    </source>
</reference>
<sequence length="753" mass="86004">MNDILQLKGKFEQRKNESKPGASNIPKEKKVRLEHLKKLKDDLINVRKFWKNEKLLINPLISLYYRTVVAKSNRVKSILETSPKKNNDSIVGAKFSDSDIKKHIITHCISSKVLDDAIINLETIINLFYKTFGENITHEQIVDINNKKYEHIFSSTIPRTRFVNTIVDSYYLESFGVEKNNTSLEEKAIITLYNTGVKTSEIMKQLEIDFLERRSIDETTILLDPTQYKLLKEKAPYLISMAVSDISVLDKDDIFEKNKDYTISIPKPKNEPVIGVIDTMFDTNVYFSEWVEFKNMLEKDIPLDANDYYHGTEVSSIIVDGATINPNLDDGCGRFRVRHFGVAKSGSFSSFIVLKTIKEIVEKNKDIKVWNLSLGSVMEINSNFISPEAAILDKIQFENDIIFVVAGTNKPKNSNVKKIGAPADSINSMVVNSVSTSNKPVDYSREGLVLSFFNKPDISYYGGDSEQRIRTCSPYGETMVAGTSFAAPWISRKLAYLINILGLSKETAKALIIDSATGWNKQVYSSSLIGYGVVPIKISDVIQSSNDEIKFIIDGVSEKYDTYTYSIPVPDDGKNQPFILKVTLCYFPNCSRNQGVDYTNTEMDIKFGRLNIKKGKDGKKDRIDIEDINDNKQSEEVNYYLYEEDARKLFRKWDNIKHKREYLVTKKGGKRQGKKKKENPLWGISIKTKERLNSKDGKSLKFGLVITLKEINGVNRIEQFIQQCLFKGWLVNKINVENKIEIYNKAEEEIIFE</sequence>
<dbReference type="GO" id="GO:0006508">
    <property type="term" value="P:proteolysis"/>
    <property type="evidence" value="ECO:0007669"/>
    <property type="project" value="InterPro"/>
</dbReference>
<gene>
    <name evidence="2" type="ORF">FSDG_00588</name>
</gene>
<dbReference type="InterPro" id="IPR000209">
    <property type="entry name" value="Peptidase_S8/S53_dom"/>
</dbReference>
<dbReference type="Gene3D" id="3.40.50.200">
    <property type="entry name" value="Peptidase S8/S53 domain"/>
    <property type="match status" value="1"/>
</dbReference>
<dbReference type="SUPFAM" id="SSF52743">
    <property type="entry name" value="Subtilisin-like"/>
    <property type="match status" value="1"/>
</dbReference>
<feature type="domain" description="Peptidase S8/S53" evidence="1">
    <location>
        <begin position="270"/>
        <end position="532"/>
    </location>
</feature>
<protein>
    <recommendedName>
        <fullName evidence="1">Peptidase S8/S53 domain-containing protein</fullName>
    </recommendedName>
</protein>
<dbReference type="Pfam" id="PF00082">
    <property type="entry name" value="Peptidase_S8"/>
    <property type="match status" value="1"/>
</dbReference>
<dbReference type="InterPro" id="IPR036852">
    <property type="entry name" value="Peptidase_S8/S53_dom_sf"/>
</dbReference>
<dbReference type="HOGENOM" id="CLU_021303_0_0_0"/>
<evidence type="ECO:0000313" key="2">
    <source>
        <dbReference type="EMBL" id="EEO42029.1"/>
    </source>
</evidence>
<name>A0A140PNV1_9FUSO</name>
<dbReference type="AlphaFoldDB" id="A0A140PNV1"/>
<evidence type="ECO:0000259" key="1">
    <source>
        <dbReference type="Pfam" id="PF00082"/>
    </source>
</evidence>
<dbReference type="Proteomes" id="UP000002799">
    <property type="component" value="Chromosome"/>
</dbReference>
<dbReference type="KEGG" id="fne:FSDG_00588"/>
<dbReference type="CDD" id="cd04847">
    <property type="entry name" value="Peptidases_S8_Subtilisin_like_2"/>
    <property type="match status" value="1"/>
</dbReference>
<dbReference type="eggNOG" id="COG1404">
    <property type="taxonomic scope" value="Bacteria"/>
</dbReference>
<evidence type="ECO:0000313" key="3">
    <source>
        <dbReference type="Proteomes" id="UP000002799"/>
    </source>
</evidence>